<dbReference type="EMBL" id="JABACJ020000014">
    <property type="protein sequence ID" value="MBU3876989.1"/>
    <property type="molecule type" value="Genomic_DNA"/>
</dbReference>
<accession>A0ABS6D686</accession>
<reference evidence="1 2" key="1">
    <citation type="submission" date="2021-06" db="EMBL/GenBank/DDBJ databases">
        <title>Faecalicatena sp. nov. isolated from porcine feces.</title>
        <authorList>
            <person name="Oh B.S."/>
            <person name="Lee J.H."/>
        </authorList>
    </citation>
    <scope>NUCLEOTIDE SEQUENCE [LARGE SCALE GENOMIC DNA]</scope>
    <source>
        <strain evidence="1 2">AGMB00832</strain>
    </source>
</reference>
<gene>
    <name evidence="1" type="ORF">HGO97_014355</name>
</gene>
<dbReference type="Proteomes" id="UP000723714">
    <property type="component" value="Unassembled WGS sequence"/>
</dbReference>
<evidence type="ECO:0000313" key="2">
    <source>
        <dbReference type="Proteomes" id="UP000723714"/>
    </source>
</evidence>
<name>A0ABS6D686_9FIRM</name>
<proteinExistence type="predicted"/>
<organism evidence="1 2">
    <name type="scientific">Faecalicatena faecalis</name>
    <dbReference type="NCBI Taxonomy" id="2726362"/>
    <lineage>
        <taxon>Bacteria</taxon>
        <taxon>Bacillati</taxon>
        <taxon>Bacillota</taxon>
        <taxon>Clostridia</taxon>
        <taxon>Lachnospirales</taxon>
        <taxon>Lachnospiraceae</taxon>
        <taxon>Faecalicatena</taxon>
    </lineage>
</organism>
<keyword evidence="2" id="KW-1185">Reference proteome</keyword>
<comment type="caution">
    <text evidence="1">The sequence shown here is derived from an EMBL/GenBank/DDBJ whole genome shotgun (WGS) entry which is preliminary data.</text>
</comment>
<protein>
    <submittedName>
        <fullName evidence="1">Uncharacterized protein</fullName>
    </submittedName>
</protein>
<evidence type="ECO:0000313" key="1">
    <source>
        <dbReference type="EMBL" id="MBU3876989.1"/>
    </source>
</evidence>
<sequence>MAIYREVSTEVFCDICGERVIGWHSTRNGVSKVWAAYFARQEGCTTGKKIVCKQCRIKQRMEKCSLQKKCGTAGKDGSGACLGFSSEWDDEPIEQCKRCIACASFDWDEEKQRLSIDGRKRGKA</sequence>